<evidence type="ECO:0000313" key="2">
    <source>
        <dbReference type="Proteomes" id="UP000799436"/>
    </source>
</evidence>
<dbReference type="EMBL" id="ML995823">
    <property type="protein sequence ID" value="KAF2770794.1"/>
    <property type="molecule type" value="Genomic_DNA"/>
</dbReference>
<evidence type="ECO:0000313" key="1">
    <source>
        <dbReference type="EMBL" id="KAF2770794.1"/>
    </source>
</evidence>
<name>A0A6G1LF55_9PEZI</name>
<protein>
    <submittedName>
        <fullName evidence="1">Uncharacterized protein</fullName>
    </submittedName>
</protein>
<organism evidence="1 2">
    <name type="scientific">Teratosphaeria nubilosa</name>
    <dbReference type="NCBI Taxonomy" id="161662"/>
    <lineage>
        <taxon>Eukaryota</taxon>
        <taxon>Fungi</taxon>
        <taxon>Dikarya</taxon>
        <taxon>Ascomycota</taxon>
        <taxon>Pezizomycotina</taxon>
        <taxon>Dothideomycetes</taxon>
        <taxon>Dothideomycetidae</taxon>
        <taxon>Mycosphaerellales</taxon>
        <taxon>Teratosphaeriaceae</taxon>
        <taxon>Teratosphaeria</taxon>
    </lineage>
</organism>
<reference evidence="1" key="1">
    <citation type="journal article" date="2020" name="Stud. Mycol.">
        <title>101 Dothideomycetes genomes: a test case for predicting lifestyles and emergence of pathogens.</title>
        <authorList>
            <person name="Haridas S."/>
            <person name="Albert R."/>
            <person name="Binder M."/>
            <person name="Bloem J."/>
            <person name="Labutti K."/>
            <person name="Salamov A."/>
            <person name="Andreopoulos B."/>
            <person name="Baker S."/>
            <person name="Barry K."/>
            <person name="Bills G."/>
            <person name="Bluhm B."/>
            <person name="Cannon C."/>
            <person name="Castanera R."/>
            <person name="Culley D."/>
            <person name="Daum C."/>
            <person name="Ezra D."/>
            <person name="Gonzalez J."/>
            <person name="Henrissat B."/>
            <person name="Kuo A."/>
            <person name="Liang C."/>
            <person name="Lipzen A."/>
            <person name="Lutzoni F."/>
            <person name="Magnuson J."/>
            <person name="Mondo S."/>
            <person name="Nolan M."/>
            <person name="Ohm R."/>
            <person name="Pangilinan J."/>
            <person name="Park H.-J."/>
            <person name="Ramirez L."/>
            <person name="Alfaro M."/>
            <person name="Sun H."/>
            <person name="Tritt A."/>
            <person name="Yoshinaga Y."/>
            <person name="Zwiers L.-H."/>
            <person name="Turgeon B."/>
            <person name="Goodwin S."/>
            <person name="Spatafora J."/>
            <person name="Crous P."/>
            <person name="Grigoriev I."/>
        </authorList>
    </citation>
    <scope>NUCLEOTIDE SEQUENCE</scope>
    <source>
        <strain evidence="1">CBS 116005</strain>
    </source>
</reference>
<sequence length="72" mass="7714">MGLRQRIITDIDKLYLGGGPLYSRHHLDCVGLTKDEAARFKTWCGGSCVPDHPDMACMVVSSGCCGEGAPCL</sequence>
<dbReference type="AlphaFoldDB" id="A0A6G1LF55"/>
<dbReference type="OrthoDB" id="10309184at2759"/>
<keyword evidence="2" id="KW-1185">Reference proteome</keyword>
<dbReference type="Proteomes" id="UP000799436">
    <property type="component" value="Unassembled WGS sequence"/>
</dbReference>
<proteinExistence type="predicted"/>
<gene>
    <name evidence="1" type="ORF">EJ03DRAFT_326134</name>
</gene>
<accession>A0A6G1LF55</accession>